<keyword evidence="3 5" id="KW-1133">Transmembrane helix</keyword>
<feature type="transmembrane region" description="Helical" evidence="5">
    <location>
        <begin position="138"/>
        <end position="159"/>
    </location>
</feature>
<dbReference type="InterPro" id="IPR036259">
    <property type="entry name" value="MFS_trans_sf"/>
</dbReference>
<feature type="transmembrane region" description="Helical" evidence="5">
    <location>
        <begin position="296"/>
        <end position="315"/>
    </location>
</feature>
<comment type="caution">
    <text evidence="6">The sequence shown here is derived from an EMBL/GenBank/DDBJ whole genome shotgun (WGS) entry which is preliminary data.</text>
</comment>
<dbReference type="InterPro" id="IPR011701">
    <property type="entry name" value="MFS"/>
</dbReference>
<evidence type="ECO:0000256" key="2">
    <source>
        <dbReference type="ARBA" id="ARBA00022692"/>
    </source>
</evidence>
<comment type="subcellular location">
    <subcellularLocation>
        <location evidence="1">Membrane</location>
        <topology evidence="1">Multi-pass membrane protein</topology>
    </subcellularLocation>
</comment>
<evidence type="ECO:0000313" key="6">
    <source>
        <dbReference type="EMBL" id="TBX86615.1"/>
    </source>
</evidence>
<dbReference type="RefSeq" id="WP_018480178.1">
    <property type="nucleotide sequence ID" value="NZ_SJLU01000022.1"/>
</dbReference>
<name>A0A8G2ISC8_RHILV</name>
<dbReference type="PANTHER" id="PTHR23514">
    <property type="entry name" value="BYPASS OF STOP CODON PROTEIN 6"/>
    <property type="match status" value="1"/>
</dbReference>
<dbReference type="PANTHER" id="PTHR23514:SF13">
    <property type="entry name" value="INNER MEMBRANE PROTEIN YBJJ"/>
    <property type="match status" value="1"/>
</dbReference>
<feature type="transmembrane region" description="Helical" evidence="5">
    <location>
        <begin position="327"/>
        <end position="345"/>
    </location>
</feature>
<dbReference type="Pfam" id="PF07690">
    <property type="entry name" value="MFS_1"/>
    <property type="match status" value="2"/>
</dbReference>
<dbReference type="GO" id="GO:0022857">
    <property type="term" value="F:transmembrane transporter activity"/>
    <property type="evidence" value="ECO:0007669"/>
    <property type="project" value="InterPro"/>
</dbReference>
<keyword evidence="2 5" id="KW-0812">Transmembrane</keyword>
<evidence type="ECO:0000256" key="4">
    <source>
        <dbReference type="ARBA" id="ARBA00023136"/>
    </source>
</evidence>
<keyword evidence="4 5" id="KW-0472">Membrane</keyword>
<dbReference type="SUPFAM" id="SSF103473">
    <property type="entry name" value="MFS general substrate transporter"/>
    <property type="match status" value="1"/>
</dbReference>
<dbReference type="Proteomes" id="UP000291866">
    <property type="component" value="Unassembled WGS sequence"/>
</dbReference>
<feature type="transmembrane region" description="Helical" evidence="5">
    <location>
        <begin position="70"/>
        <end position="91"/>
    </location>
</feature>
<proteinExistence type="predicted"/>
<dbReference type="GO" id="GO:0016020">
    <property type="term" value="C:membrane"/>
    <property type="evidence" value="ECO:0007669"/>
    <property type="project" value="UniProtKB-SubCell"/>
</dbReference>
<feature type="transmembrane region" description="Helical" evidence="5">
    <location>
        <begin position="97"/>
        <end position="117"/>
    </location>
</feature>
<sequence>MAIGLHIPAHHRVFAGFALHAMAMGSIFPRLPDLKHDLGIGDGVLGLSLIGTALGTLTSLTLASPLLERIGYRAALFATIPLTTLAYAIAVHAPSPLFLFLLFYPVGLAIGCSEILLNVEADRTEALLGRRIMNRAHSFWSIGFFVTGIIGSTFAYLGISTQVHLALMVPIIGLSIILLLGRFTPAPARETNSAAPDGKFTRPTGAILVLVAITLSAMLMEGAGQDWSAIYMRQIFQSNPFVAGVAVAVVMLAQAVARFFADSFVERYSPSAVARFLLACMAAGLVILLFHPSPVAALIGFGLVGLGGSVIFPLAMSAAAQRTDRSAAANVASLAQISFSIFLIGPPLLGLVSERWGIQWVFGLGIPFTLLSIVLAGKLGRKSGERAALADPTY</sequence>
<evidence type="ECO:0000256" key="1">
    <source>
        <dbReference type="ARBA" id="ARBA00004141"/>
    </source>
</evidence>
<dbReference type="AlphaFoldDB" id="A0A8G2ISC8"/>
<dbReference type="CDD" id="cd17393">
    <property type="entry name" value="MFS_MosC_like"/>
    <property type="match status" value="1"/>
</dbReference>
<dbReference type="InterPro" id="IPR051788">
    <property type="entry name" value="MFS_Transporter"/>
</dbReference>
<feature type="transmembrane region" description="Helical" evidence="5">
    <location>
        <begin position="272"/>
        <end position="290"/>
    </location>
</feature>
<gene>
    <name evidence="6" type="ORF">E0H31_30985</name>
</gene>
<feature type="transmembrane region" description="Helical" evidence="5">
    <location>
        <begin position="204"/>
        <end position="220"/>
    </location>
</feature>
<dbReference type="Gene3D" id="1.20.1250.20">
    <property type="entry name" value="MFS general substrate transporter like domains"/>
    <property type="match status" value="2"/>
</dbReference>
<accession>A0A8G2ISC8</accession>
<feature type="transmembrane region" description="Helical" evidence="5">
    <location>
        <begin position="240"/>
        <end position="260"/>
    </location>
</feature>
<organism evidence="6 7">
    <name type="scientific">Rhizobium leguminosarum bv. viciae</name>
    <dbReference type="NCBI Taxonomy" id="387"/>
    <lineage>
        <taxon>Bacteria</taxon>
        <taxon>Pseudomonadati</taxon>
        <taxon>Pseudomonadota</taxon>
        <taxon>Alphaproteobacteria</taxon>
        <taxon>Hyphomicrobiales</taxon>
        <taxon>Rhizobiaceae</taxon>
        <taxon>Rhizobium/Agrobacterium group</taxon>
        <taxon>Rhizobium</taxon>
    </lineage>
</organism>
<reference evidence="6 7" key="1">
    <citation type="submission" date="2019-02" db="EMBL/GenBank/DDBJ databases">
        <title>The competitiveness to form nodules shapes the capacities of Rhizobium leguminosarum sv viciae communities to promote symbiosis with specific hosts.</title>
        <authorList>
            <person name="Boivin S."/>
            <person name="Lepetit M."/>
        </authorList>
    </citation>
    <scope>NUCLEOTIDE SEQUENCE [LARGE SCALE GENOMIC DNA]</scope>
    <source>
        <strain evidence="6 7">SPF4F3</strain>
    </source>
</reference>
<feature type="transmembrane region" description="Helical" evidence="5">
    <location>
        <begin position="12"/>
        <end position="31"/>
    </location>
</feature>
<evidence type="ECO:0000313" key="7">
    <source>
        <dbReference type="Proteomes" id="UP000291866"/>
    </source>
</evidence>
<feature type="transmembrane region" description="Helical" evidence="5">
    <location>
        <begin position="165"/>
        <end position="183"/>
    </location>
</feature>
<evidence type="ECO:0000256" key="5">
    <source>
        <dbReference type="SAM" id="Phobius"/>
    </source>
</evidence>
<protein>
    <submittedName>
        <fullName evidence="6">MFS transporter</fullName>
    </submittedName>
</protein>
<evidence type="ECO:0000256" key="3">
    <source>
        <dbReference type="ARBA" id="ARBA00022989"/>
    </source>
</evidence>
<feature type="transmembrane region" description="Helical" evidence="5">
    <location>
        <begin position="357"/>
        <end position="376"/>
    </location>
</feature>
<dbReference type="EMBL" id="SJLU01000022">
    <property type="protein sequence ID" value="TBX86615.1"/>
    <property type="molecule type" value="Genomic_DNA"/>
</dbReference>
<feature type="transmembrane region" description="Helical" evidence="5">
    <location>
        <begin position="43"/>
        <end position="63"/>
    </location>
</feature>